<dbReference type="PANTHER" id="PTHR33908:SF11">
    <property type="entry name" value="MEMBRANE PROTEIN"/>
    <property type="match status" value="1"/>
</dbReference>
<evidence type="ECO:0000313" key="10">
    <source>
        <dbReference type="EMBL" id="UOQ54811.1"/>
    </source>
</evidence>
<evidence type="ECO:0000256" key="3">
    <source>
        <dbReference type="ARBA" id="ARBA00022676"/>
    </source>
</evidence>
<name>A0ABY4FFA3_9BACT</name>
<dbReference type="InterPro" id="IPR038731">
    <property type="entry name" value="RgtA/B/C-like"/>
</dbReference>
<comment type="subcellular location">
    <subcellularLocation>
        <location evidence="1">Cell membrane</location>
        <topology evidence="1">Multi-pass membrane protein</topology>
    </subcellularLocation>
</comment>
<evidence type="ECO:0000256" key="4">
    <source>
        <dbReference type="ARBA" id="ARBA00022679"/>
    </source>
</evidence>
<feature type="transmembrane region" description="Helical" evidence="8">
    <location>
        <begin position="174"/>
        <end position="190"/>
    </location>
</feature>
<dbReference type="InterPro" id="IPR050297">
    <property type="entry name" value="LipidA_mod_glycosyltrf_83"/>
</dbReference>
<evidence type="ECO:0000256" key="6">
    <source>
        <dbReference type="ARBA" id="ARBA00022989"/>
    </source>
</evidence>
<feature type="transmembrane region" description="Helical" evidence="8">
    <location>
        <begin position="299"/>
        <end position="316"/>
    </location>
</feature>
<feature type="domain" description="Glycosyltransferase RgtA/B/C/D-like" evidence="9">
    <location>
        <begin position="58"/>
        <end position="218"/>
    </location>
</feature>
<evidence type="ECO:0000256" key="2">
    <source>
        <dbReference type="ARBA" id="ARBA00022475"/>
    </source>
</evidence>
<proteinExistence type="predicted"/>
<sequence length="521" mass="59268">MVTTQQPATKQYLGWLLVFVLVKMGLQYLVVHPIYELHRDEFLHLDQGNHLAAGYVSVPPLSAWVAALIQLLGNSEFWVHFFPALFGALTMAVVWAAVHELGGGLYAKILAATAVLLSAILRLNQLFQPNSFDVLAWTTAYYCLIRMVRDDDAGQWRWPVALGAAVGLGMLNKYNLVFWAAGVVPALLLTPQRRLLLQPQTYWAVLVALLVFLPNLLWQYQHAWPVLWHMQELRRSQLVHVERADFIKEQLLFFFNSLAVLVAAVVGLVRYRPLRPYRFVGLAVLFTLLLFIATRAKGYYAIGLYPILLAIGSVYLEQLLQHDWRRYLRPALLVVLVLLFVPLLRVAFPLQTPEEIHRNPGTYEKLGMLRWEDGQNHALPQDFADMISWREMAGLALQGYQQLTPAQQQHLIIITDNYGEAGALNFYNHGRMPAAVSYNADYAYWFPPLEGLQTVILVTEDPLEADDAIHFKSSTLVGRVQNPLAREKGTAVYMLHGPDSAIIAEVRQQVRDEQRRMRGWP</sequence>
<dbReference type="Pfam" id="PF13231">
    <property type="entry name" value="PMT_2"/>
    <property type="match status" value="1"/>
</dbReference>
<reference evidence="10 11" key="1">
    <citation type="submission" date="2022-04" db="EMBL/GenBank/DDBJ databases">
        <title>Hymenobacter sp. isolated from the air.</title>
        <authorList>
            <person name="Won M."/>
            <person name="Lee C.-M."/>
            <person name="Woen H.-Y."/>
            <person name="Kwon S.-W."/>
        </authorList>
    </citation>
    <scope>NUCLEOTIDE SEQUENCE [LARGE SCALE GENOMIC DNA]</scope>
    <source>
        <strain evidence="11">5116 S-27</strain>
    </source>
</reference>
<dbReference type="PANTHER" id="PTHR33908">
    <property type="entry name" value="MANNOSYLTRANSFERASE YKCB-RELATED"/>
    <property type="match status" value="1"/>
</dbReference>
<feature type="transmembrane region" description="Helical" evidence="8">
    <location>
        <begin position="251"/>
        <end position="269"/>
    </location>
</feature>
<evidence type="ECO:0000256" key="1">
    <source>
        <dbReference type="ARBA" id="ARBA00004651"/>
    </source>
</evidence>
<evidence type="ECO:0000256" key="8">
    <source>
        <dbReference type="SAM" id="Phobius"/>
    </source>
</evidence>
<keyword evidence="3" id="KW-0328">Glycosyltransferase</keyword>
<organism evidence="10 11">
    <name type="scientific">Hymenobacter cellulosivorans</name>
    <dbReference type="NCBI Taxonomy" id="2932249"/>
    <lineage>
        <taxon>Bacteria</taxon>
        <taxon>Pseudomonadati</taxon>
        <taxon>Bacteroidota</taxon>
        <taxon>Cytophagia</taxon>
        <taxon>Cytophagales</taxon>
        <taxon>Hymenobacteraceae</taxon>
        <taxon>Hymenobacter</taxon>
    </lineage>
</organism>
<keyword evidence="5 8" id="KW-0812">Transmembrane</keyword>
<evidence type="ECO:0000259" key="9">
    <source>
        <dbReference type="Pfam" id="PF13231"/>
    </source>
</evidence>
<feature type="transmembrane region" description="Helical" evidence="8">
    <location>
        <begin position="78"/>
        <end position="98"/>
    </location>
</feature>
<keyword evidence="2" id="KW-1003">Cell membrane</keyword>
<dbReference type="Proteomes" id="UP000831785">
    <property type="component" value="Chromosome"/>
</dbReference>
<keyword evidence="6 8" id="KW-1133">Transmembrane helix</keyword>
<keyword evidence="4" id="KW-0808">Transferase</keyword>
<evidence type="ECO:0000256" key="5">
    <source>
        <dbReference type="ARBA" id="ARBA00022692"/>
    </source>
</evidence>
<protein>
    <submittedName>
        <fullName evidence="10">Glycosyltransferase family 39 protein</fullName>
    </submittedName>
</protein>
<accession>A0ABY4FFA3</accession>
<dbReference type="EMBL" id="CP095049">
    <property type="protein sequence ID" value="UOQ54811.1"/>
    <property type="molecule type" value="Genomic_DNA"/>
</dbReference>
<evidence type="ECO:0000256" key="7">
    <source>
        <dbReference type="ARBA" id="ARBA00023136"/>
    </source>
</evidence>
<gene>
    <name evidence="10" type="ORF">MUN80_08645</name>
</gene>
<feature type="transmembrane region" description="Helical" evidence="8">
    <location>
        <begin position="328"/>
        <end position="348"/>
    </location>
</feature>
<feature type="transmembrane region" description="Helical" evidence="8">
    <location>
        <begin position="202"/>
        <end position="220"/>
    </location>
</feature>
<dbReference type="RefSeq" id="WP_244722354.1">
    <property type="nucleotide sequence ID" value="NZ_CP095049.1"/>
</dbReference>
<feature type="transmembrane region" description="Helical" evidence="8">
    <location>
        <begin position="276"/>
        <end position="293"/>
    </location>
</feature>
<evidence type="ECO:0000313" key="11">
    <source>
        <dbReference type="Proteomes" id="UP000831785"/>
    </source>
</evidence>
<feature type="transmembrane region" description="Helical" evidence="8">
    <location>
        <begin position="52"/>
        <end position="72"/>
    </location>
</feature>
<keyword evidence="7 8" id="KW-0472">Membrane</keyword>
<keyword evidence="11" id="KW-1185">Reference proteome</keyword>
<feature type="transmembrane region" description="Helical" evidence="8">
    <location>
        <begin position="12"/>
        <end position="31"/>
    </location>
</feature>